<reference evidence="3" key="1">
    <citation type="submission" date="2022-11" db="UniProtKB">
        <authorList>
            <consortium name="WormBaseParasite"/>
        </authorList>
    </citation>
    <scope>IDENTIFICATION</scope>
</reference>
<dbReference type="AlphaFoldDB" id="A0A915IAZ3"/>
<proteinExistence type="predicted"/>
<feature type="compositionally biased region" description="Low complexity" evidence="1">
    <location>
        <begin position="30"/>
        <end position="45"/>
    </location>
</feature>
<keyword evidence="2" id="KW-1185">Reference proteome</keyword>
<organism evidence="2 3">
    <name type="scientific">Romanomermis culicivorax</name>
    <name type="common">Nematode worm</name>
    <dbReference type="NCBI Taxonomy" id="13658"/>
    <lineage>
        <taxon>Eukaryota</taxon>
        <taxon>Metazoa</taxon>
        <taxon>Ecdysozoa</taxon>
        <taxon>Nematoda</taxon>
        <taxon>Enoplea</taxon>
        <taxon>Dorylaimia</taxon>
        <taxon>Mermithida</taxon>
        <taxon>Mermithoidea</taxon>
        <taxon>Mermithidae</taxon>
        <taxon>Romanomermis</taxon>
    </lineage>
</organism>
<dbReference type="Pfam" id="PF09495">
    <property type="entry name" value="DUF2462"/>
    <property type="match status" value="1"/>
</dbReference>
<name>A0A915IAZ3_ROMCU</name>
<dbReference type="WBParaSite" id="nRc.2.0.1.t11349-RA">
    <property type="protein sequence ID" value="nRc.2.0.1.t11349-RA"/>
    <property type="gene ID" value="nRc.2.0.1.g11349"/>
</dbReference>
<sequence length="84" mass="9275">MVQNKVKHKVKLPEGVKKNGVGRAQKKSTKQLQSKLQPKKGQGLQIAPKKSRLAQAINKEKKISKAINADNEDLIKQTSTSTTK</sequence>
<protein>
    <submittedName>
        <fullName evidence="3">Uncharacterized protein</fullName>
    </submittedName>
</protein>
<dbReference type="Proteomes" id="UP000887565">
    <property type="component" value="Unplaced"/>
</dbReference>
<feature type="compositionally biased region" description="Basic residues" evidence="1">
    <location>
        <begin position="1"/>
        <end position="10"/>
    </location>
</feature>
<dbReference type="InterPro" id="IPR019034">
    <property type="entry name" value="UPF0390"/>
</dbReference>
<evidence type="ECO:0000313" key="3">
    <source>
        <dbReference type="WBParaSite" id="nRc.2.0.1.t11349-RA"/>
    </source>
</evidence>
<evidence type="ECO:0000313" key="2">
    <source>
        <dbReference type="Proteomes" id="UP000887565"/>
    </source>
</evidence>
<feature type="region of interest" description="Disordered" evidence="1">
    <location>
        <begin position="1"/>
        <end position="53"/>
    </location>
</feature>
<accession>A0A915IAZ3</accession>
<evidence type="ECO:0000256" key="1">
    <source>
        <dbReference type="SAM" id="MobiDB-lite"/>
    </source>
</evidence>